<feature type="coiled-coil region" evidence="1">
    <location>
        <begin position="529"/>
        <end position="612"/>
    </location>
</feature>
<evidence type="ECO:0000256" key="2">
    <source>
        <dbReference type="SAM" id="MobiDB-lite"/>
    </source>
</evidence>
<feature type="coiled-coil region" evidence="1">
    <location>
        <begin position="292"/>
        <end position="362"/>
    </location>
</feature>
<reference evidence="3" key="1">
    <citation type="submission" date="2021-01" db="EMBL/GenBank/DDBJ databases">
        <authorList>
            <person name="Corre E."/>
            <person name="Pelletier E."/>
            <person name="Niang G."/>
            <person name="Scheremetjew M."/>
            <person name="Finn R."/>
            <person name="Kale V."/>
            <person name="Holt S."/>
            <person name="Cochrane G."/>
            <person name="Meng A."/>
            <person name="Brown T."/>
            <person name="Cohen L."/>
        </authorList>
    </citation>
    <scope>NUCLEOTIDE SEQUENCE</scope>
    <source>
        <strain evidence="3">CCMP 2712</strain>
    </source>
</reference>
<gene>
    <name evidence="3" type="ORF">GTHE00462_LOCUS160</name>
</gene>
<feature type="compositionally biased region" description="Basic and acidic residues" evidence="2">
    <location>
        <begin position="106"/>
        <end position="130"/>
    </location>
</feature>
<feature type="compositionally biased region" description="Polar residues" evidence="2">
    <location>
        <begin position="837"/>
        <end position="846"/>
    </location>
</feature>
<dbReference type="AlphaFoldDB" id="A0A7S4LZN9"/>
<feature type="compositionally biased region" description="Low complexity" evidence="2">
    <location>
        <begin position="787"/>
        <end position="805"/>
    </location>
</feature>
<proteinExistence type="predicted"/>
<name>A0A7S4LZN9_GUITH</name>
<organism evidence="3">
    <name type="scientific">Guillardia theta</name>
    <name type="common">Cryptophyte</name>
    <name type="synonym">Cryptomonas phi</name>
    <dbReference type="NCBI Taxonomy" id="55529"/>
    <lineage>
        <taxon>Eukaryota</taxon>
        <taxon>Cryptophyceae</taxon>
        <taxon>Pyrenomonadales</taxon>
        <taxon>Geminigeraceae</taxon>
        <taxon>Guillardia</taxon>
    </lineage>
</organism>
<feature type="region of interest" description="Disordered" evidence="2">
    <location>
        <begin position="749"/>
        <end position="858"/>
    </location>
</feature>
<feature type="region of interest" description="Disordered" evidence="2">
    <location>
        <begin position="268"/>
        <end position="291"/>
    </location>
</feature>
<dbReference type="EMBL" id="HBKN01000183">
    <property type="protein sequence ID" value="CAE2190849.1"/>
    <property type="molecule type" value="Transcribed_RNA"/>
</dbReference>
<feature type="region of interest" description="Disordered" evidence="2">
    <location>
        <begin position="61"/>
        <end position="201"/>
    </location>
</feature>
<sequence length="858" mass="97980">MESRLTQDPPLENIPYRGDGGITAKECCSVQFSGAQGRQEKISLRYSDDGLMLVFPLEGREASRQRGKDETRMHGKATCASVNKKETMEKKLVKKSVARSSAASKGKTDSETRVRSCLKPEVKSRIDKGKHSWKKLKPADIQTHTCSERSELHPAATQTGPNSPTQAQRRRVLPGPTTPESLKYSSSVSSPVDLMDDDEKHDSRARTVQFLSTGSPNDFNSLVLERDSLNQEVSLLRQRLKLSHEINDELQTANANLEAALCSLPPTSGISPPPSSSPQEATGITVTSPPRARGYLQDLRNLEKQLEEAHRRHQDLQKSMKEKLAQDERLNLELLQLHQEELDALRRRVEMREMQHAEEKDQLKSQLYKDIQPLAISKVLEVVLSSLDQHLQSSLLSFAGIDEEKLSQLMTSKEEDAPKAESKTTRTAEITKNLSSFSESVMAALDNMVNDPDDENALLFRARVMSLCRKVEDTLGNRMKDIQNAKETICRAYESAMVRMSDEMKSFQVEMTKRQNTKSESDRVSTEQLQAIKRKLLELQKQQERSEEDVRKEIREELEQTYQEREKELMKKIESRNERQISVLRSEHAVEVQQIQQKHDDEIQKLKKYMENEIWKFESKAQEASHKVNQNSSEFSRIVMLNEKLQKEVERLQESSRTNRAAEGKEIQALREELQRERLKFKQEISKMEEHHKREMQDAISAESSKFFYREHEMQRNHSQQMATLQGNLAVINAELEYLREKEETRRHALLSSAEKSREARAAAQQLDPRTLSNSDAAAGTSDRLSRQSPPQLDPSSSQPADSQLGMVLERYLTPSQLGRWESAGAPREEPRRSPLVQASTQSPASAQLDKYLKKNWS</sequence>
<evidence type="ECO:0000313" key="3">
    <source>
        <dbReference type="EMBL" id="CAE2190849.1"/>
    </source>
</evidence>
<evidence type="ECO:0000256" key="1">
    <source>
        <dbReference type="SAM" id="Coils"/>
    </source>
</evidence>
<feature type="coiled-coil region" evidence="1">
    <location>
        <begin position="642"/>
        <end position="691"/>
    </location>
</feature>
<feature type="compositionally biased region" description="Polar residues" evidence="2">
    <location>
        <begin position="156"/>
        <end position="167"/>
    </location>
</feature>
<accession>A0A7S4LZN9</accession>
<protein>
    <submittedName>
        <fullName evidence="3">Uncharacterized protein</fullName>
    </submittedName>
</protein>
<feature type="compositionally biased region" description="Basic and acidic residues" evidence="2">
    <location>
        <begin position="61"/>
        <end position="73"/>
    </location>
</feature>
<keyword evidence="1" id="KW-0175">Coiled coil</keyword>
<feature type="compositionally biased region" description="Polar residues" evidence="2">
    <location>
        <begin position="279"/>
        <end position="288"/>
    </location>
</feature>